<comment type="caution">
    <text evidence="1">The sequence shown here is derived from an EMBL/GenBank/DDBJ whole genome shotgun (WGS) entry which is preliminary data.</text>
</comment>
<dbReference type="AlphaFoldDB" id="A0NRW4"/>
<dbReference type="EMBL" id="AAUW01000006">
    <property type="protein sequence ID" value="EAV44293.1"/>
    <property type="molecule type" value="Genomic_DNA"/>
</dbReference>
<proteinExistence type="predicted"/>
<organism evidence="1 2">
    <name type="scientific">Roseibium aggregatum (strain ATCC 25650 / DSM 13394 / JCM 20685 / NBRC 16684 / NCIMB 2208 / IAM 12614 / B1)</name>
    <name type="common">Stappia aggregata</name>
    <dbReference type="NCBI Taxonomy" id="384765"/>
    <lineage>
        <taxon>Bacteria</taxon>
        <taxon>Pseudomonadati</taxon>
        <taxon>Pseudomonadota</taxon>
        <taxon>Alphaproteobacteria</taxon>
        <taxon>Hyphomicrobiales</taxon>
        <taxon>Stappiaceae</taxon>
        <taxon>Roseibium</taxon>
    </lineage>
</organism>
<dbReference type="Proteomes" id="UP000004848">
    <property type="component" value="Unassembled WGS sequence"/>
</dbReference>
<evidence type="ECO:0000313" key="2">
    <source>
        <dbReference type="Proteomes" id="UP000004848"/>
    </source>
</evidence>
<sequence length="70" mass="7138">MLVRGDTEQGAGRAGTAVVLSAVIPDAAQRRSGGGEPGIGEFRVDLTGTVCSLWRVLGPRLRGDDSGGKS</sequence>
<gene>
    <name evidence="1" type="ORF">SIAM614_04005</name>
</gene>
<accession>A0NRW4</accession>
<protein>
    <submittedName>
        <fullName evidence="1">Uncharacterized protein</fullName>
    </submittedName>
</protein>
<reference evidence="1 2" key="1">
    <citation type="submission" date="2006-05" db="EMBL/GenBank/DDBJ databases">
        <authorList>
            <person name="King G."/>
            <person name="Ferriera S."/>
            <person name="Johnson J."/>
            <person name="Kravitz S."/>
            <person name="Beeson K."/>
            <person name="Sutton G."/>
            <person name="Rogers Y.-H."/>
            <person name="Friedman R."/>
            <person name="Frazier M."/>
            <person name="Venter J.C."/>
        </authorList>
    </citation>
    <scope>NUCLEOTIDE SEQUENCE [LARGE SCALE GENOMIC DNA]</scope>
    <source>
        <strain evidence="2">ATCC 25650 / DSM 13394 / JCM 20685 / NBRC 16684 / NCIMB 2208 / IAM 12614 / B1</strain>
    </source>
</reference>
<evidence type="ECO:0000313" key="1">
    <source>
        <dbReference type="EMBL" id="EAV44293.1"/>
    </source>
</evidence>
<name>A0NRW4_ROSAI</name>